<keyword evidence="2" id="KW-1185">Reference proteome</keyword>
<gene>
    <name evidence="1" type="primary">Erv31_2</name>
    <name evidence="1" type="ORF">DAPCHR_R15850</name>
</gene>
<dbReference type="EMBL" id="VZRO01002850">
    <property type="protein sequence ID" value="NWV49140.1"/>
    <property type="molecule type" value="Genomic_DNA"/>
</dbReference>
<dbReference type="AlphaFoldDB" id="A0A7K6FCC2"/>
<feature type="non-terminal residue" evidence="1">
    <location>
        <position position="88"/>
    </location>
</feature>
<evidence type="ECO:0000313" key="1">
    <source>
        <dbReference type="EMBL" id="NWV49140.1"/>
    </source>
</evidence>
<organism evidence="1 2">
    <name type="scientific">Daphoenositta chrysoptera</name>
    <name type="common">varied sittella</name>
    <dbReference type="NCBI Taxonomy" id="254528"/>
    <lineage>
        <taxon>Eukaryota</taxon>
        <taxon>Metazoa</taxon>
        <taxon>Chordata</taxon>
        <taxon>Craniata</taxon>
        <taxon>Vertebrata</taxon>
        <taxon>Euteleostomi</taxon>
        <taxon>Archelosauria</taxon>
        <taxon>Archosauria</taxon>
        <taxon>Dinosauria</taxon>
        <taxon>Saurischia</taxon>
        <taxon>Theropoda</taxon>
        <taxon>Coelurosauria</taxon>
        <taxon>Aves</taxon>
        <taxon>Neognathae</taxon>
        <taxon>Neoaves</taxon>
        <taxon>Telluraves</taxon>
        <taxon>Australaves</taxon>
        <taxon>Passeriformes</taxon>
        <taxon>Corvoidea</taxon>
        <taxon>Pachycephalidae</taxon>
        <taxon>Daphoenositta</taxon>
    </lineage>
</organism>
<accession>A0A7K6FCC2</accession>
<protein>
    <submittedName>
        <fullName evidence="1">ENR1 protein</fullName>
    </submittedName>
</protein>
<sequence>KQKEENPLQSKKNLFIDLAERISQQLNLTNCCVYGGTLTFEHWPWRGVSIGPPDLLHLDNLTSTTGEDRETWLLGNTIVGEECIWRKG</sequence>
<evidence type="ECO:0000313" key="2">
    <source>
        <dbReference type="Proteomes" id="UP000557315"/>
    </source>
</evidence>
<feature type="non-terminal residue" evidence="1">
    <location>
        <position position="1"/>
    </location>
</feature>
<name>A0A7K6FCC2_9CORV</name>
<proteinExistence type="predicted"/>
<dbReference type="Proteomes" id="UP000557315">
    <property type="component" value="Unassembled WGS sequence"/>
</dbReference>
<comment type="caution">
    <text evidence="1">The sequence shown here is derived from an EMBL/GenBank/DDBJ whole genome shotgun (WGS) entry which is preliminary data.</text>
</comment>
<reference evidence="1 2" key="1">
    <citation type="submission" date="2019-09" db="EMBL/GenBank/DDBJ databases">
        <title>Bird 10,000 Genomes (B10K) Project - Family phase.</title>
        <authorList>
            <person name="Zhang G."/>
        </authorList>
    </citation>
    <scope>NUCLEOTIDE SEQUENCE [LARGE SCALE GENOMIC DNA]</scope>
    <source>
        <strain evidence="1">B10K-DU-029-47</strain>
        <tissue evidence="1">Heart</tissue>
    </source>
</reference>